<protein>
    <submittedName>
        <fullName evidence="6">Bifunctional 4-hydroxy-2-oxoglutarate aldolase/2-dehydro-3-deoxy-phosphogluconate aldolase</fullName>
    </submittedName>
</protein>
<sequence>MNVYDFVKENKIIAIIRGIDKKDIIPVAEALYDGGIKIVEVTMNTDDAPEMISMLNKKYGDMLYIGAGTVLDIEMASQALDAGAKYFITPNVDEDVISFSLNQNIGIIPGVMTPTEVVNAYKAGAKMVKVFPTSILGSNYIKELQGPLSHIPMIAVGGVRPENISDFINAGAVGVGVGNSLIDKVAIKEGNFRKITEKAKILLEKLKDVHK</sequence>
<dbReference type="SUPFAM" id="SSF51569">
    <property type="entry name" value="Aldolase"/>
    <property type="match status" value="1"/>
</dbReference>
<dbReference type="InterPro" id="IPR013785">
    <property type="entry name" value="Aldolase_TIM"/>
</dbReference>
<organism evidence="6 7">
    <name type="scientific">Calidifontibacillus erzurumensis</name>
    <dbReference type="NCBI Taxonomy" id="2741433"/>
    <lineage>
        <taxon>Bacteria</taxon>
        <taxon>Bacillati</taxon>
        <taxon>Bacillota</taxon>
        <taxon>Bacilli</taxon>
        <taxon>Bacillales</taxon>
        <taxon>Bacillaceae</taxon>
        <taxon>Calidifontibacillus/Schinkia group</taxon>
        <taxon>Calidifontibacillus</taxon>
    </lineage>
</organism>
<dbReference type="EMBL" id="JABTTE010000028">
    <property type="protein sequence ID" value="NSL53112.1"/>
    <property type="molecule type" value="Genomic_DNA"/>
</dbReference>
<name>A0A8J8GGT8_9BACI</name>
<comment type="caution">
    <text evidence="6">The sequence shown here is derived from an EMBL/GenBank/DDBJ whole genome shotgun (WGS) entry which is preliminary data.</text>
</comment>
<accession>A0A8J8GGT8</accession>
<keyword evidence="5" id="KW-0119">Carbohydrate metabolism</keyword>
<evidence type="ECO:0000256" key="1">
    <source>
        <dbReference type="ARBA" id="ARBA00004761"/>
    </source>
</evidence>
<proteinExistence type="inferred from homology"/>
<keyword evidence="4" id="KW-0456">Lyase</keyword>
<dbReference type="CDD" id="cd00452">
    <property type="entry name" value="KDPG_aldolase"/>
    <property type="match status" value="1"/>
</dbReference>
<comment type="similarity">
    <text evidence="2">Belongs to the KHG/KDPG aldolase family.</text>
</comment>
<keyword evidence="7" id="KW-1185">Reference proteome</keyword>
<dbReference type="AlphaFoldDB" id="A0A8J8GGT8"/>
<dbReference type="PANTHER" id="PTHR30246">
    <property type="entry name" value="2-KETO-3-DEOXY-6-PHOSPHOGLUCONATE ALDOLASE"/>
    <property type="match status" value="1"/>
</dbReference>
<evidence type="ECO:0000313" key="6">
    <source>
        <dbReference type="EMBL" id="NSL53112.1"/>
    </source>
</evidence>
<reference evidence="6" key="1">
    <citation type="submission" date="2020-06" db="EMBL/GenBank/DDBJ databases">
        <title>A novel thermopfilic bacterium from Erzurum, Turkey.</title>
        <authorList>
            <person name="Adiguzel A."/>
            <person name="Ay H."/>
            <person name="Baltaci M.O."/>
        </authorList>
    </citation>
    <scope>NUCLEOTIDE SEQUENCE</scope>
    <source>
        <strain evidence="6">P2</strain>
    </source>
</reference>
<gene>
    <name evidence="6" type="ORF">HR057_15310</name>
</gene>
<evidence type="ECO:0000256" key="5">
    <source>
        <dbReference type="ARBA" id="ARBA00023277"/>
    </source>
</evidence>
<comment type="subunit">
    <text evidence="3">Homotrimer.</text>
</comment>
<dbReference type="RefSeq" id="WP_173732311.1">
    <property type="nucleotide sequence ID" value="NZ_JABTTE010000028.1"/>
</dbReference>
<evidence type="ECO:0000256" key="3">
    <source>
        <dbReference type="ARBA" id="ARBA00011233"/>
    </source>
</evidence>
<dbReference type="InterPro" id="IPR000887">
    <property type="entry name" value="Aldlse_KDPG_KHG"/>
</dbReference>
<dbReference type="Pfam" id="PF01081">
    <property type="entry name" value="Aldolase"/>
    <property type="match status" value="1"/>
</dbReference>
<evidence type="ECO:0000256" key="2">
    <source>
        <dbReference type="ARBA" id="ARBA00006906"/>
    </source>
</evidence>
<comment type="pathway">
    <text evidence="1">Carbohydrate acid metabolism.</text>
</comment>
<dbReference type="NCBIfam" id="TIGR01182">
    <property type="entry name" value="eda"/>
    <property type="match status" value="1"/>
</dbReference>
<evidence type="ECO:0000313" key="7">
    <source>
        <dbReference type="Proteomes" id="UP000625804"/>
    </source>
</evidence>
<dbReference type="Proteomes" id="UP000625804">
    <property type="component" value="Unassembled WGS sequence"/>
</dbReference>
<evidence type="ECO:0000256" key="4">
    <source>
        <dbReference type="ARBA" id="ARBA00023239"/>
    </source>
</evidence>
<dbReference type="PANTHER" id="PTHR30246:SF1">
    <property type="entry name" value="2-DEHYDRO-3-DEOXY-6-PHOSPHOGALACTONATE ALDOLASE-RELATED"/>
    <property type="match status" value="1"/>
</dbReference>
<dbReference type="GO" id="GO:0016829">
    <property type="term" value="F:lyase activity"/>
    <property type="evidence" value="ECO:0007669"/>
    <property type="project" value="UniProtKB-KW"/>
</dbReference>
<dbReference type="Gene3D" id="3.20.20.70">
    <property type="entry name" value="Aldolase class I"/>
    <property type="match status" value="1"/>
</dbReference>